<accession>A0ABD5RZ32</accession>
<keyword evidence="4" id="KW-0249">Electron transport</keyword>
<dbReference type="InterPro" id="IPR028871">
    <property type="entry name" value="BlueCu_1_BS"/>
</dbReference>
<dbReference type="InterPro" id="IPR008972">
    <property type="entry name" value="Cupredoxin"/>
</dbReference>
<dbReference type="Gene3D" id="2.60.40.420">
    <property type="entry name" value="Cupredoxins - blue copper proteins"/>
    <property type="match status" value="1"/>
</dbReference>
<dbReference type="GO" id="GO:0016020">
    <property type="term" value="C:membrane"/>
    <property type="evidence" value="ECO:0007669"/>
    <property type="project" value="UniProtKB-SubCell"/>
</dbReference>
<dbReference type="GO" id="GO:0046872">
    <property type="term" value="F:metal ion binding"/>
    <property type="evidence" value="ECO:0007669"/>
    <property type="project" value="UniProtKB-KW"/>
</dbReference>
<evidence type="ECO:0000259" key="7">
    <source>
        <dbReference type="Pfam" id="PF00127"/>
    </source>
</evidence>
<feature type="domain" description="Blue (type 1) copper" evidence="7">
    <location>
        <begin position="32"/>
        <end position="137"/>
    </location>
</feature>
<evidence type="ECO:0000256" key="6">
    <source>
        <dbReference type="ARBA" id="ARBA00023136"/>
    </source>
</evidence>
<evidence type="ECO:0000256" key="1">
    <source>
        <dbReference type="ARBA" id="ARBA00004370"/>
    </source>
</evidence>
<evidence type="ECO:0000256" key="4">
    <source>
        <dbReference type="ARBA" id="ARBA00022982"/>
    </source>
</evidence>
<dbReference type="PANTHER" id="PTHR34192:SF10">
    <property type="entry name" value="PLASTOCYANIN MAJOR ISOFORM, CHLOROPLASTIC-RELATED"/>
    <property type="match status" value="1"/>
</dbReference>
<proteinExistence type="predicted"/>
<name>A0ABD5RZ32_9EURY</name>
<protein>
    <submittedName>
        <fullName evidence="8">Plastocyanin/azurin family copper-binding protein</fullName>
    </submittedName>
</protein>
<keyword evidence="9" id="KW-1185">Reference proteome</keyword>
<dbReference type="PROSITE" id="PS00196">
    <property type="entry name" value="COPPER_BLUE"/>
    <property type="match status" value="1"/>
</dbReference>
<dbReference type="AlphaFoldDB" id="A0ABD5RZ32"/>
<dbReference type="InterPro" id="IPR000923">
    <property type="entry name" value="BlueCu_1"/>
</dbReference>
<keyword evidence="3" id="KW-0479">Metal-binding</keyword>
<organism evidence="8 9">
    <name type="scientific">Halobium palmae</name>
    <dbReference type="NCBI Taxonomy" id="1776492"/>
    <lineage>
        <taxon>Archaea</taxon>
        <taxon>Methanobacteriati</taxon>
        <taxon>Methanobacteriota</taxon>
        <taxon>Stenosarchaea group</taxon>
        <taxon>Halobacteria</taxon>
        <taxon>Halobacteriales</taxon>
        <taxon>Haloferacaceae</taxon>
        <taxon>Halobium</taxon>
    </lineage>
</organism>
<sequence length="138" mass="14595">MNRRGFLAGVGAAATATLSGCAVLQTDAQGDVQMRATSFDPAKYTVEVGDEVMWYNPSTRSHTVTAYENAIPDGAEYFASGGYDSEEAAREAWSDGGFGGAVTSGESYSHTFEVAGTYNYVCIPHEQGGMVGRVVVEE</sequence>
<dbReference type="EMBL" id="JBHSWU010000199">
    <property type="protein sequence ID" value="MFC6724504.1"/>
    <property type="molecule type" value="Genomic_DNA"/>
</dbReference>
<evidence type="ECO:0000256" key="2">
    <source>
        <dbReference type="ARBA" id="ARBA00022448"/>
    </source>
</evidence>
<dbReference type="PROSITE" id="PS51257">
    <property type="entry name" value="PROKAR_LIPOPROTEIN"/>
    <property type="match status" value="1"/>
</dbReference>
<evidence type="ECO:0000256" key="3">
    <source>
        <dbReference type="ARBA" id="ARBA00022723"/>
    </source>
</evidence>
<evidence type="ECO:0000313" key="8">
    <source>
        <dbReference type="EMBL" id="MFC6724504.1"/>
    </source>
</evidence>
<dbReference type="SUPFAM" id="SSF49503">
    <property type="entry name" value="Cupredoxins"/>
    <property type="match status" value="1"/>
</dbReference>
<dbReference type="Pfam" id="PF00127">
    <property type="entry name" value="Copper-bind"/>
    <property type="match status" value="1"/>
</dbReference>
<comment type="caution">
    <text evidence="8">The sequence shown here is derived from an EMBL/GenBank/DDBJ whole genome shotgun (WGS) entry which is preliminary data.</text>
</comment>
<evidence type="ECO:0000313" key="9">
    <source>
        <dbReference type="Proteomes" id="UP001596328"/>
    </source>
</evidence>
<keyword evidence="5" id="KW-0186">Copper</keyword>
<reference evidence="8 9" key="1">
    <citation type="journal article" date="2019" name="Int. J. Syst. Evol. Microbiol.">
        <title>The Global Catalogue of Microorganisms (GCM) 10K type strain sequencing project: providing services to taxonomists for standard genome sequencing and annotation.</title>
        <authorList>
            <consortium name="The Broad Institute Genomics Platform"/>
            <consortium name="The Broad Institute Genome Sequencing Center for Infectious Disease"/>
            <person name="Wu L."/>
            <person name="Ma J."/>
        </authorList>
    </citation>
    <scope>NUCLEOTIDE SEQUENCE [LARGE SCALE GENOMIC DNA]</scope>
    <source>
        <strain evidence="8 9">NBRC 111368</strain>
    </source>
</reference>
<keyword evidence="6" id="KW-0472">Membrane</keyword>
<evidence type="ECO:0000256" key="5">
    <source>
        <dbReference type="ARBA" id="ARBA00023008"/>
    </source>
</evidence>
<comment type="subcellular location">
    <subcellularLocation>
        <location evidence="1">Membrane</location>
    </subcellularLocation>
</comment>
<dbReference type="Proteomes" id="UP001596328">
    <property type="component" value="Unassembled WGS sequence"/>
</dbReference>
<dbReference type="PANTHER" id="PTHR34192">
    <property type="entry name" value="PLASTOCYANIN MAJOR ISOFORM, CHLOROPLASTIC-RELATED"/>
    <property type="match status" value="1"/>
</dbReference>
<gene>
    <name evidence="8" type="ORF">ACFQE1_08980</name>
</gene>
<keyword evidence="2" id="KW-0813">Transport</keyword>